<proteinExistence type="predicted"/>
<dbReference type="Proteomes" id="UP000017131">
    <property type="component" value="Unassembled WGS sequence"/>
</dbReference>
<keyword evidence="1" id="KW-0560">Oxidoreductase</keyword>
<name>A0ABN0PCH1_STASI</name>
<protein>
    <recommendedName>
        <fullName evidence="2">Enoyl reductase (ER) domain-containing protein</fullName>
    </recommendedName>
</protein>
<dbReference type="InterPro" id="IPR036291">
    <property type="entry name" value="NAD(P)-bd_dom_sf"/>
</dbReference>
<dbReference type="SUPFAM" id="SSF51735">
    <property type="entry name" value="NAD(P)-binding Rossmann-fold domains"/>
    <property type="match status" value="1"/>
</dbReference>
<reference evidence="3 4" key="1">
    <citation type="journal article" date="2013" name="Genome Announc.">
        <title>Draft Genome Sequence of Staphylococcus simulans UMC-CNS-990, Isolated from a Case of Chronic Bovine Mastitis.</title>
        <authorList>
            <person name="Calcutt M.J."/>
            <person name="Foecking M.F."/>
            <person name="Hsieh H.Y."/>
            <person name="Perry J."/>
            <person name="Stewart G.C."/>
            <person name="Middleton J.R."/>
        </authorList>
    </citation>
    <scope>NUCLEOTIDE SEQUENCE [LARGE SCALE GENOMIC DNA]</scope>
    <source>
        <strain evidence="3 4">UMC-CNS-990</strain>
    </source>
</reference>
<dbReference type="CDD" id="cd05289">
    <property type="entry name" value="MDR_like_2"/>
    <property type="match status" value="1"/>
</dbReference>
<dbReference type="Pfam" id="PF08240">
    <property type="entry name" value="ADH_N"/>
    <property type="match status" value="1"/>
</dbReference>
<evidence type="ECO:0000259" key="2">
    <source>
        <dbReference type="SMART" id="SM00829"/>
    </source>
</evidence>
<dbReference type="PANTHER" id="PTHR11695:SF294">
    <property type="entry name" value="RETICULON-4-INTERACTING PROTEIN 1, MITOCHONDRIAL"/>
    <property type="match status" value="1"/>
</dbReference>
<sequence>MAKVKMRAIINKKYGKHAKAELKEIKRPKIKDNQVLIKIHAASVNPVDFKIAQGGKMRLFFNYKTPYIMGHDFAGEIVEVGKHISAFQVGDNVYGLKAGAFAEYITATQNQIAAMPNHLSYEEAASIPMAGLTSYQALNDVMHLTKDQKVLIQAGSGGVGSFAIQFAKVLGAYVATTTSSKNRELVKDLGADNIIDYRRQNFTDSLTNYDGVFDTLGGENLFSAFKILKPLGKVVSISGIPDAQTAKDLKLSLWKRFLLKFAARKVHRAARQHHASYHFIFTRDSRSQLNKIRQLIESGKIKPVLDLTFDFEETDKALEYIQQGHATGKVVIRISR</sequence>
<dbReference type="PANTHER" id="PTHR11695">
    <property type="entry name" value="ALCOHOL DEHYDROGENASE RELATED"/>
    <property type="match status" value="1"/>
</dbReference>
<keyword evidence="4" id="KW-1185">Reference proteome</keyword>
<organism evidence="3 4">
    <name type="scientific">Staphylococcus simulans UMC-CNS-990</name>
    <dbReference type="NCBI Taxonomy" id="1405498"/>
    <lineage>
        <taxon>Bacteria</taxon>
        <taxon>Bacillati</taxon>
        <taxon>Bacillota</taxon>
        <taxon>Bacilli</taxon>
        <taxon>Bacillales</taxon>
        <taxon>Staphylococcaceae</taxon>
        <taxon>Staphylococcus</taxon>
    </lineage>
</organism>
<gene>
    <name evidence="3" type="ORF">SSIM_06535</name>
</gene>
<feature type="domain" description="Enoyl reductase (ER)" evidence="2">
    <location>
        <begin position="15"/>
        <end position="332"/>
    </location>
</feature>
<dbReference type="PROSITE" id="PS01162">
    <property type="entry name" value="QOR_ZETA_CRYSTAL"/>
    <property type="match status" value="1"/>
</dbReference>
<dbReference type="InterPro" id="IPR002364">
    <property type="entry name" value="Quin_OxRdtase/zeta-crystal_CS"/>
</dbReference>
<dbReference type="InterPro" id="IPR013154">
    <property type="entry name" value="ADH-like_N"/>
</dbReference>
<dbReference type="EMBL" id="AXDY01000005">
    <property type="protein sequence ID" value="ERS93355.1"/>
    <property type="molecule type" value="Genomic_DNA"/>
</dbReference>
<evidence type="ECO:0000313" key="3">
    <source>
        <dbReference type="EMBL" id="ERS93355.1"/>
    </source>
</evidence>
<dbReference type="InterPro" id="IPR050700">
    <property type="entry name" value="YIM1/Zinc_Alcohol_DH_Fams"/>
</dbReference>
<dbReference type="Gene3D" id="3.40.50.720">
    <property type="entry name" value="NAD(P)-binding Rossmann-like Domain"/>
    <property type="match status" value="1"/>
</dbReference>
<accession>A0ABN0PCH1</accession>
<dbReference type="InterPro" id="IPR020843">
    <property type="entry name" value="ER"/>
</dbReference>
<dbReference type="SUPFAM" id="SSF50129">
    <property type="entry name" value="GroES-like"/>
    <property type="match status" value="1"/>
</dbReference>
<dbReference type="Pfam" id="PF13602">
    <property type="entry name" value="ADH_zinc_N_2"/>
    <property type="match status" value="1"/>
</dbReference>
<comment type="caution">
    <text evidence="3">The sequence shown here is derived from an EMBL/GenBank/DDBJ whole genome shotgun (WGS) entry which is preliminary data.</text>
</comment>
<evidence type="ECO:0000256" key="1">
    <source>
        <dbReference type="ARBA" id="ARBA00023002"/>
    </source>
</evidence>
<dbReference type="SMART" id="SM00829">
    <property type="entry name" value="PKS_ER"/>
    <property type="match status" value="1"/>
</dbReference>
<evidence type="ECO:0000313" key="4">
    <source>
        <dbReference type="Proteomes" id="UP000017131"/>
    </source>
</evidence>
<dbReference type="Gene3D" id="3.90.180.10">
    <property type="entry name" value="Medium-chain alcohol dehydrogenases, catalytic domain"/>
    <property type="match status" value="1"/>
</dbReference>
<dbReference type="InterPro" id="IPR011032">
    <property type="entry name" value="GroES-like_sf"/>
</dbReference>